<feature type="region of interest" description="Disordered" evidence="1">
    <location>
        <begin position="58"/>
        <end position="144"/>
    </location>
</feature>
<dbReference type="GO" id="GO:0004177">
    <property type="term" value="F:aminopeptidase activity"/>
    <property type="evidence" value="ECO:0007669"/>
    <property type="project" value="UniProtKB-KW"/>
</dbReference>
<accession>A0A6J4V556</accession>
<feature type="region of interest" description="Disordered" evidence="1">
    <location>
        <begin position="1"/>
        <end position="40"/>
    </location>
</feature>
<protein>
    <submittedName>
        <fullName evidence="2">Proline iminopeptidase</fullName>
        <ecNumber evidence="2">3.4.11.5</ecNumber>
    </submittedName>
</protein>
<keyword evidence="2" id="KW-0378">Hydrolase</keyword>
<feature type="compositionally biased region" description="Basic and acidic residues" evidence="1">
    <location>
        <begin position="106"/>
        <end position="121"/>
    </location>
</feature>
<feature type="compositionally biased region" description="Basic residues" evidence="1">
    <location>
        <begin position="291"/>
        <end position="310"/>
    </location>
</feature>
<feature type="compositionally biased region" description="Basic residues" evidence="1">
    <location>
        <begin position="59"/>
        <end position="69"/>
    </location>
</feature>
<dbReference type="EC" id="3.4.11.5" evidence="2"/>
<feature type="non-terminal residue" evidence="2">
    <location>
        <position position="318"/>
    </location>
</feature>
<feature type="compositionally biased region" description="Basic residues" evidence="1">
    <location>
        <begin position="30"/>
        <end position="40"/>
    </location>
</feature>
<feature type="region of interest" description="Disordered" evidence="1">
    <location>
        <begin position="165"/>
        <end position="318"/>
    </location>
</feature>
<sequence>ARQVSGDRAVRERHAGRGRRVPGVLGMLRQPRRQARALPPRRTRFGCLAGPAALVRPGRLPRRAVRPARLRAQPAARRRARRRPRRQHHRPPDRRHRGAAPGARGRAVDHPRPVLGHDPRSGLRPGAPGTGQRAGARTGDHHVAPRGRVDHARCRADLPAGVGPVRLGGAGPAAAPPAGRRLRHASLRSRPRRPGARRAGVVCLGGRARLPHARPPTEPPLRRPGIPAPVRAPGHPLLAERGLPRGGPTAPRRADAGRHPGRAHPRPLRREQPTGDRLAPVPPVGDGRASGPRRRRPRRRRHPHRRHRRCREPVRGEL</sequence>
<keyword evidence="2" id="KW-0031">Aminopeptidase</keyword>
<keyword evidence="2" id="KW-0645">Protease</keyword>
<feature type="compositionally biased region" description="Basic residues" evidence="1">
    <location>
        <begin position="180"/>
        <end position="196"/>
    </location>
</feature>
<organism evidence="2">
    <name type="scientific">uncultured Thermomicrobiales bacterium</name>
    <dbReference type="NCBI Taxonomy" id="1645740"/>
    <lineage>
        <taxon>Bacteria</taxon>
        <taxon>Pseudomonadati</taxon>
        <taxon>Thermomicrobiota</taxon>
        <taxon>Thermomicrobia</taxon>
        <taxon>Thermomicrobiales</taxon>
        <taxon>environmental samples</taxon>
    </lineage>
</organism>
<evidence type="ECO:0000256" key="1">
    <source>
        <dbReference type="SAM" id="MobiDB-lite"/>
    </source>
</evidence>
<evidence type="ECO:0000313" key="2">
    <source>
        <dbReference type="EMBL" id="CAA9565030.1"/>
    </source>
</evidence>
<name>A0A6J4V556_9BACT</name>
<gene>
    <name evidence="2" type="ORF">AVDCRST_MAG49-2832</name>
</gene>
<reference evidence="2" key="1">
    <citation type="submission" date="2020-02" db="EMBL/GenBank/DDBJ databases">
        <authorList>
            <person name="Meier V. D."/>
        </authorList>
    </citation>
    <scope>NUCLEOTIDE SEQUENCE</scope>
    <source>
        <strain evidence="2">AVDCRST_MAG49</strain>
    </source>
</reference>
<feature type="compositionally biased region" description="Basic residues" evidence="1">
    <location>
        <begin position="76"/>
        <end position="98"/>
    </location>
</feature>
<feature type="non-terminal residue" evidence="2">
    <location>
        <position position="1"/>
    </location>
</feature>
<dbReference type="EMBL" id="CADCWG010000198">
    <property type="protein sequence ID" value="CAA9565030.1"/>
    <property type="molecule type" value="Genomic_DNA"/>
</dbReference>
<dbReference type="AlphaFoldDB" id="A0A6J4V556"/>
<proteinExistence type="predicted"/>